<gene>
    <name evidence="9 10" type="primary">secE</name>
    <name evidence="10" type="ORF">CO173_01550</name>
</gene>
<evidence type="ECO:0000256" key="9">
    <source>
        <dbReference type="HAMAP-Rule" id="MF_00422"/>
    </source>
</evidence>
<dbReference type="InterPro" id="IPR001901">
    <property type="entry name" value="Translocase_SecE/Sec61-g"/>
</dbReference>
<protein>
    <recommendedName>
        <fullName evidence="9">Protein translocase subunit SecE</fullName>
    </recommendedName>
</protein>
<evidence type="ECO:0000256" key="3">
    <source>
        <dbReference type="ARBA" id="ARBA00022475"/>
    </source>
</evidence>
<evidence type="ECO:0000256" key="1">
    <source>
        <dbReference type="ARBA" id="ARBA00004370"/>
    </source>
</evidence>
<keyword evidence="6 9" id="KW-1133">Transmembrane helix</keyword>
<dbReference type="InterPro" id="IPR005807">
    <property type="entry name" value="SecE_bac"/>
</dbReference>
<keyword evidence="8 9" id="KW-0472">Membrane</keyword>
<dbReference type="PANTHER" id="PTHR33910">
    <property type="entry name" value="PROTEIN TRANSLOCASE SUBUNIT SECE"/>
    <property type="match status" value="1"/>
</dbReference>
<dbReference type="GO" id="GO:0065002">
    <property type="term" value="P:intracellular protein transmembrane transport"/>
    <property type="evidence" value="ECO:0007669"/>
    <property type="project" value="UniProtKB-UniRule"/>
</dbReference>
<dbReference type="Proteomes" id="UP000231263">
    <property type="component" value="Unassembled WGS sequence"/>
</dbReference>
<proteinExistence type="inferred from homology"/>
<comment type="function">
    <text evidence="9">Essential subunit of the Sec protein translocation channel SecYEG. Clamps together the 2 halves of SecY. May contact the channel plug during translocation.</text>
</comment>
<evidence type="ECO:0000256" key="6">
    <source>
        <dbReference type="ARBA" id="ARBA00022989"/>
    </source>
</evidence>
<reference evidence="11" key="1">
    <citation type="submission" date="2017-09" db="EMBL/GenBank/DDBJ databases">
        <title>Depth-based differentiation of microbial function through sediment-hosted aquifers and enrichment of novel symbionts in the deep terrestrial subsurface.</title>
        <authorList>
            <person name="Probst A.J."/>
            <person name="Ladd B."/>
            <person name="Jarett J.K."/>
            <person name="Geller-Mcgrath D.E."/>
            <person name="Sieber C.M.K."/>
            <person name="Emerson J.B."/>
            <person name="Anantharaman K."/>
            <person name="Thomas B.C."/>
            <person name="Malmstrom R."/>
            <person name="Stieglmeier M."/>
            <person name="Klingl A."/>
            <person name="Woyke T."/>
            <person name="Ryan C.M."/>
            <person name="Banfield J.F."/>
        </authorList>
    </citation>
    <scope>NUCLEOTIDE SEQUENCE [LARGE SCALE GENOMIC DNA]</scope>
</reference>
<dbReference type="InterPro" id="IPR038379">
    <property type="entry name" value="SecE_sf"/>
</dbReference>
<keyword evidence="2 9" id="KW-0813">Transport</keyword>
<keyword evidence="4 9" id="KW-0812">Transmembrane</keyword>
<name>A0A2M7XFW1_9BACT</name>
<comment type="subunit">
    <text evidence="9">Component of the Sec protein translocase complex. Heterotrimer consisting of SecY, SecE and SecG subunits. The heterotrimers can form oligomers, although 1 heterotrimer is thought to be able to translocate proteins. Interacts with the ribosome. Interacts with SecDF, and other proteins may be involved. Interacts with SecA.</text>
</comment>
<evidence type="ECO:0000256" key="7">
    <source>
        <dbReference type="ARBA" id="ARBA00023010"/>
    </source>
</evidence>
<dbReference type="Gene3D" id="1.20.5.1030">
    <property type="entry name" value="Preprotein translocase secy subunit"/>
    <property type="match status" value="1"/>
</dbReference>
<dbReference type="PROSITE" id="PS01067">
    <property type="entry name" value="SECE_SEC61G"/>
    <property type="match status" value="1"/>
</dbReference>
<dbReference type="GO" id="GO:0043952">
    <property type="term" value="P:protein transport by the Sec complex"/>
    <property type="evidence" value="ECO:0007669"/>
    <property type="project" value="UniProtKB-UniRule"/>
</dbReference>
<evidence type="ECO:0000256" key="4">
    <source>
        <dbReference type="ARBA" id="ARBA00022692"/>
    </source>
</evidence>
<dbReference type="EMBL" id="PFWT01000008">
    <property type="protein sequence ID" value="PJA46758.1"/>
    <property type="molecule type" value="Genomic_DNA"/>
</dbReference>
<evidence type="ECO:0000256" key="5">
    <source>
        <dbReference type="ARBA" id="ARBA00022927"/>
    </source>
</evidence>
<dbReference type="HAMAP" id="MF_00422">
    <property type="entry name" value="SecE"/>
    <property type="match status" value="1"/>
</dbReference>
<dbReference type="Pfam" id="PF00584">
    <property type="entry name" value="SecE"/>
    <property type="match status" value="1"/>
</dbReference>
<evidence type="ECO:0000256" key="8">
    <source>
        <dbReference type="ARBA" id="ARBA00023136"/>
    </source>
</evidence>
<comment type="subcellular location">
    <subcellularLocation>
        <location evidence="9">Cell membrane</location>
        <topology evidence="9">Single-pass membrane protein</topology>
    </subcellularLocation>
    <subcellularLocation>
        <location evidence="1">Membrane</location>
    </subcellularLocation>
</comment>
<dbReference type="GO" id="GO:0005886">
    <property type="term" value="C:plasma membrane"/>
    <property type="evidence" value="ECO:0007669"/>
    <property type="project" value="UniProtKB-SubCell"/>
</dbReference>
<dbReference type="AlphaFoldDB" id="A0A2M7XFW1"/>
<keyword evidence="5 9" id="KW-0653">Protein transport</keyword>
<comment type="caution">
    <text evidence="10">The sequence shown here is derived from an EMBL/GenBank/DDBJ whole genome shotgun (WGS) entry which is preliminary data.</text>
</comment>
<dbReference type="PANTHER" id="PTHR33910:SF1">
    <property type="entry name" value="PROTEIN TRANSLOCASE SUBUNIT SECE"/>
    <property type="match status" value="1"/>
</dbReference>
<dbReference type="GO" id="GO:0008320">
    <property type="term" value="F:protein transmembrane transporter activity"/>
    <property type="evidence" value="ECO:0007669"/>
    <property type="project" value="UniProtKB-UniRule"/>
</dbReference>
<organism evidence="10 11">
    <name type="scientific">Candidatus Uhrbacteria bacterium CG_4_9_14_3_um_filter_41_35</name>
    <dbReference type="NCBI Taxonomy" id="1975034"/>
    <lineage>
        <taxon>Bacteria</taxon>
        <taxon>Candidatus Uhriibacteriota</taxon>
    </lineage>
</organism>
<evidence type="ECO:0000256" key="2">
    <source>
        <dbReference type="ARBA" id="ARBA00022448"/>
    </source>
</evidence>
<dbReference type="GO" id="GO:0006605">
    <property type="term" value="P:protein targeting"/>
    <property type="evidence" value="ECO:0007669"/>
    <property type="project" value="UniProtKB-UniRule"/>
</dbReference>
<evidence type="ECO:0000313" key="10">
    <source>
        <dbReference type="EMBL" id="PJA46758.1"/>
    </source>
</evidence>
<comment type="similarity">
    <text evidence="9">Belongs to the SecE/SEC61-gamma family.</text>
</comment>
<feature type="transmembrane region" description="Helical" evidence="9">
    <location>
        <begin position="30"/>
        <end position="50"/>
    </location>
</feature>
<accession>A0A2M7XFW1</accession>
<dbReference type="NCBIfam" id="TIGR00964">
    <property type="entry name" value="secE_bact"/>
    <property type="match status" value="1"/>
</dbReference>
<dbReference type="GO" id="GO:0009306">
    <property type="term" value="P:protein secretion"/>
    <property type="evidence" value="ECO:0007669"/>
    <property type="project" value="UniProtKB-UniRule"/>
</dbReference>
<sequence>MTNIFKWSFKYLREAKEEMEKVSWPSQKEIVKYSLVVIVFATTLAIYFGFADWVLNQGLTALIKLVA</sequence>
<keyword evidence="7 9" id="KW-0811">Translocation</keyword>
<evidence type="ECO:0000313" key="11">
    <source>
        <dbReference type="Proteomes" id="UP000231263"/>
    </source>
</evidence>
<keyword evidence="3 9" id="KW-1003">Cell membrane</keyword>